<comment type="similarity">
    <text evidence="2">Belongs to the beta-RFA-P synthase family.</text>
</comment>
<evidence type="ECO:0000313" key="5">
    <source>
        <dbReference type="EMBL" id="HGQ74040.1"/>
    </source>
</evidence>
<evidence type="ECO:0000256" key="2">
    <source>
        <dbReference type="PIRNR" id="PIRNR004884"/>
    </source>
</evidence>
<dbReference type="NCBIfam" id="TIGR00144">
    <property type="entry name" value="beta_RFAP_syn"/>
    <property type="match status" value="1"/>
</dbReference>
<dbReference type="AlphaFoldDB" id="A0A7C4JLI5"/>
<keyword evidence="5" id="KW-0418">Kinase</keyword>
<dbReference type="GO" id="GO:0016301">
    <property type="term" value="F:kinase activity"/>
    <property type="evidence" value="ECO:0007669"/>
    <property type="project" value="UniProtKB-KW"/>
</dbReference>
<dbReference type="Pfam" id="PF08544">
    <property type="entry name" value="GHMP_kinases_C"/>
    <property type="match status" value="1"/>
</dbReference>
<dbReference type="InterPro" id="IPR013750">
    <property type="entry name" value="GHMP_kinase_C_dom"/>
</dbReference>
<keyword evidence="1 2" id="KW-0808">Transferase</keyword>
<dbReference type="InterPro" id="IPR020568">
    <property type="entry name" value="Ribosomal_Su5_D2-typ_SF"/>
</dbReference>
<dbReference type="Gene3D" id="3.30.70.890">
    <property type="entry name" value="GHMP kinase, C-terminal domain"/>
    <property type="match status" value="1"/>
</dbReference>
<keyword evidence="2" id="KW-0328">Glycosyltransferase</keyword>
<evidence type="ECO:0000313" key="4">
    <source>
        <dbReference type="EMBL" id="HGQ59705.1"/>
    </source>
</evidence>
<dbReference type="GO" id="GO:0043793">
    <property type="term" value="F:beta-ribofuranosylaminobenzene 5'-phosphate synthase activity"/>
    <property type="evidence" value="ECO:0007669"/>
    <property type="project" value="UniProtKB-EC"/>
</dbReference>
<dbReference type="UniPathway" id="UPA00065"/>
<dbReference type="EMBL" id="DTBE01000081">
    <property type="protein sequence ID" value="HGQ59705.1"/>
    <property type="molecule type" value="Genomic_DNA"/>
</dbReference>
<reference evidence="5" key="1">
    <citation type="journal article" date="2020" name="mSystems">
        <title>Genome- and Community-Level Interaction Insights into Carbon Utilization and Element Cycling Functions of Hydrothermarchaeota in Hydrothermal Sediment.</title>
        <authorList>
            <person name="Zhou Z."/>
            <person name="Liu Y."/>
            <person name="Xu W."/>
            <person name="Pan J."/>
            <person name="Luo Z.H."/>
            <person name="Li M."/>
        </authorList>
    </citation>
    <scope>NUCLEOTIDE SEQUENCE [LARGE SCALE GENOMIC DNA]</scope>
    <source>
        <strain evidence="4">SpSt-638</strain>
        <strain evidence="5">SpSt-648</strain>
    </source>
</reference>
<dbReference type="PANTHER" id="PTHR20861">
    <property type="entry name" value="HOMOSERINE/4-DIPHOSPHOCYTIDYL-2-C-METHYL-D-ERYTHRITOL KINASE"/>
    <property type="match status" value="1"/>
</dbReference>
<gene>
    <name evidence="4" type="ORF">ENU09_03210</name>
    <name evidence="5" type="ORF">ENU20_03065</name>
</gene>
<dbReference type="PIRSF" id="PIRSF004884">
    <property type="entry name" value="Sugar_kin_arch"/>
    <property type="match status" value="1"/>
</dbReference>
<comment type="function">
    <text evidence="2">Catalyzes the condensation of 4-aminobenzoate (pABA) with 5-phospho-alpha-D-ribose 1-diphosphate (PRPP) to produce beta-ribofuranosylaminobenzene 5'-phosphate (beta-RFA-P).</text>
</comment>
<evidence type="ECO:0000256" key="1">
    <source>
        <dbReference type="ARBA" id="ARBA00022679"/>
    </source>
</evidence>
<comment type="caution">
    <text evidence="5">The sequence shown here is derived from an EMBL/GenBank/DDBJ whole genome shotgun (WGS) entry which is preliminary data.</text>
</comment>
<dbReference type="EC" id="2.4.2.54" evidence="2"/>
<proteinExistence type="inferred from homology"/>
<dbReference type="InterPro" id="IPR036554">
    <property type="entry name" value="GHMP_kinase_C_sf"/>
</dbReference>
<comment type="catalytic activity">
    <reaction evidence="2">
        <text>5-phospho-alpha-D-ribose 1-diphosphate + 4-hydroxybenzoate + H(+) = 4-(beta-D-ribofuranosyl)phenol 5'-phosphate + CO2 + diphosphate</text>
        <dbReference type="Rhea" id="RHEA:48556"/>
        <dbReference type="ChEBI" id="CHEBI:15378"/>
        <dbReference type="ChEBI" id="CHEBI:16526"/>
        <dbReference type="ChEBI" id="CHEBI:17879"/>
        <dbReference type="ChEBI" id="CHEBI:33019"/>
        <dbReference type="ChEBI" id="CHEBI:58017"/>
        <dbReference type="ChEBI" id="CHEBI:82767"/>
        <dbReference type="EC" id="2.4.2.54"/>
    </reaction>
</comment>
<sequence length="310" mass="34373">MVDEVVISAPSRLHFGIINPFIKNYRLYVSAGVAISKPRVLVLVRRDDSLFIRGSRASELMSVLKNFAVKYDLGGYIEILHTIPKHVGLGSTTQLLLSIAYGLSLVNRLDMSIEGMARELGLGSISGVGIHVFKHGGFVVDAGKKSGDDVPNLMFRIDFPSHWRFVVLIPRGRGLSGDEEKRIFDSKVDISENLVFKASFYLFHELIPALIDEDFEAFSRALANLQETVGEMFRNFQGGVFAEWCSEAVNVLRRMGIVGIGQSSWGPAVYGVVESKDDAYRIVDKIRECFNGIVFVAKPDNKGAKIERIA</sequence>
<accession>A0A7C4JLI5</accession>
<dbReference type="InterPro" id="IPR004422">
    <property type="entry name" value="RFAP_synthase"/>
</dbReference>
<evidence type="ECO:0000259" key="3">
    <source>
        <dbReference type="Pfam" id="PF08544"/>
    </source>
</evidence>
<feature type="domain" description="GHMP kinase C-terminal" evidence="3">
    <location>
        <begin position="206"/>
        <end position="291"/>
    </location>
</feature>
<name>A0A7C4JLI5_STAMA</name>
<protein>
    <recommendedName>
        <fullName evidence="2">Beta-ribofuranosylaminobenzene 5'-phosphate synthase</fullName>
        <shortName evidence="2">Beta-RFA-P synthase</shortName>
        <ecNumber evidence="2">2.4.2.54</ecNumber>
    </recommendedName>
</protein>
<comment type="pathway">
    <text evidence="2">Cofactor biosynthesis; 5,6,7,8-tetrahydromethanopterin biosynthesis.</text>
</comment>
<comment type="subunit">
    <text evidence="2">Homodimer.</text>
</comment>
<organism evidence="5">
    <name type="scientific">Staphylothermus marinus</name>
    <dbReference type="NCBI Taxonomy" id="2280"/>
    <lineage>
        <taxon>Archaea</taxon>
        <taxon>Thermoproteota</taxon>
        <taxon>Thermoprotei</taxon>
        <taxon>Desulfurococcales</taxon>
        <taxon>Desulfurococcaceae</taxon>
        <taxon>Staphylothermus</taxon>
    </lineage>
</organism>
<dbReference type="EMBL" id="DTBP01000019">
    <property type="protein sequence ID" value="HGQ74040.1"/>
    <property type="molecule type" value="Genomic_DNA"/>
</dbReference>
<dbReference type="PANTHER" id="PTHR20861:SF6">
    <property type="entry name" value="BETA-RIBOFURANOSYLPHENOL 5'-PHOSPHATE SYNTHASE"/>
    <property type="match status" value="1"/>
</dbReference>
<dbReference type="SUPFAM" id="SSF54211">
    <property type="entry name" value="Ribosomal protein S5 domain 2-like"/>
    <property type="match status" value="1"/>
</dbReference>
<dbReference type="GO" id="GO:0005524">
    <property type="term" value="F:ATP binding"/>
    <property type="evidence" value="ECO:0007669"/>
    <property type="project" value="UniProtKB-UniRule"/>
</dbReference>